<dbReference type="Proteomes" id="UP001242288">
    <property type="component" value="Unassembled WGS sequence"/>
</dbReference>
<dbReference type="EMBL" id="JAMXWF010000039">
    <property type="protein sequence ID" value="MDQ6412176.1"/>
    <property type="molecule type" value="Genomic_DNA"/>
</dbReference>
<dbReference type="EMBL" id="JAPKHW010000039">
    <property type="protein sequence ID" value="MCX4150361.1"/>
    <property type="molecule type" value="Genomic_DNA"/>
</dbReference>
<protein>
    <submittedName>
        <fullName evidence="2">Uncharacterized protein</fullName>
    </submittedName>
</protein>
<dbReference type="RefSeq" id="WP_266261067.1">
    <property type="nucleotide sequence ID" value="NZ_JAMXWF010000039.1"/>
</dbReference>
<proteinExistence type="predicted"/>
<dbReference type="Proteomes" id="UP001209412">
    <property type="component" value="Unassembled WGS sequence"/>
</dbReference>
<sequence>MNRMTGKFDLEGVRALHDALICGTAVVATPIDKKGREHGFVIADDEDGPFAGRLGAPPLEIQQ</sequence>
<name>A0AAP5ERU8_9BURK</name>
<dbReference type="AlphaFoldDB" id="A0AAP5ERU8"/>
<evidence type="ECO:0000313" key="2">
    <source>
        <dbReference type="EMBL" id="MDQ6412176.1"/>
    </source>
</evidence>
<accession>A0AAP5ERU8</accession>
<reference evidence="2" key="1">
    <citation type="submission" date="2022-06" db="EMBL/GenBank/DDBJ databases">
        <title>PHB producers.</title>
        <authorList>
            <person name="Besaury L."/>
        </authorList>
    </citation>
    <scope>NUCLEOTIDE SEQUENCE</scope>
    <source>
        <strain evidence="2 3">SEWS6</strain>
    </source>
</reference>
<comment type="caution">
    <text evidence="2">The sequence shown here is derived from an EMBL/GenBank/DDBJ whole genome shotgun (WGS) entry which is preliminary data.</text>
</comment>
<evidence type="ECO:0000313" key="3">
    <source>
        <dbReference type="Proteomes" id="UP001209412"/>
    </source>
</evidence>
<evidence type="ECO:0000313" key="1">
    <source>
        <dbReference type="EMBL" id="MCX4150361.1"/>
    </source>
</evidence>
<keyword evidence="3" id="KW-1185">Reference proteome</keyword>
<evidence type="ECO:0000313" key="4">
    <source>
        <dbReference type="Proteomes" id="UP001242288"/>
    </source>
</evidence>
<organism evidence="2 4">
    <name type="scientific">Paraburkholderia madseniana</name>
    <dbReference type="NCBI Taxonomy" id="2599607"/>
    <lineage>
        <taxon>Bacteria</taxon>
        <taxon>Pseudomonadati</taxon>
        <taxon>Pseudomonadota</taxon>
        <taxon>Betaproteobacteria</taxon>
        <taxon>Burkholderiales</taxon>
        <taxon>Burkholderiaceae</taxon>
        <taxon>Paraburkholderia</taxon>
    </lineage>
</organism>
<gene>
    <name evidence="2" type="ORF">NIE36_34185</name>
    <name evidence="1" type="ORF">OSB80_34270</name>
</gene>